<evidence type="ECO:0000256" key="8">
    <source>
        <dbReference type="SAM" id="MobiDB-lite"/>
    </source>
</evidence>
<dbReference type="Pfam" id="PF10502">
    <property type="entry name" value="Peptidase_S26"/>
    <property type="match status" value="1"/>
</dbReference>
<evidence type="ECO:0000256" key="2">
    <source>
        <dbReference type="ARBA" id="ARBA00004401"/>
    </source>
</evidence>
<dbReference type="InterPro" id="IPR019758">
    <property type="entry name" value="Pept_S26A_signal_pept_1_CS"/>
</dbReference>
<keyword evidence="7" id="KW-0812">Transmembrane</keyword>
<evidence type="ECO:0000313" key="10">
    <source>
        <dbReference type="EMBL" id="MDR7356010.1"/>
    </source>
</evidence>
<evidence type="ECO:0000256" key="3">
    <source>
        <dbReference type="ARBA" id="ARBA00009370"/>
    </source>
</evidence>
<evidence type="ECO:0000256" key="5">
    <source>
        <dbReference type="ARBA" id="ARBA00022670"/>
    </source>
</evidence>
<feature type="region of interest" description="Disordered" evidence="8">
    <location>
        <begin position="1"/>
        <end position="32"/>
    </location>
</feature>
<dbReference type="CDD" id="cd06530">
    <property type="entry name" value="S26_SPase_I"/>
    <property type="match status" value="1"/>
</dbReference>
<feature type="domain" description="Peptidase S26" evidence="9">
    <location>
        <begin position="49"/>
        <end position="254"/>
    </location>
</feature>
<keyword evidence="5 7" id="KW-0645">Protease</keyword>
<dbReference type="InterPro" id="IPR000223">
    <property type="entry name" value="Pept_S26A_signal_pept_1"/>
</dbReference>
<dbReference type="InterPro" id="IPR036286">
    <property type="entry name" value="LexA/Signal_pep-like_sf"/>
</dbReference>
<dbReference type="PANTHER" id="PTHR43390">
    <property type="entry name" value="SIGNAL PEPTIDASE I"/>
    <property type="match status" value="1"/>
</dbReference>
<organism evidence="10 11">
    <name type="scientific">Corynebacterium felinum</name>
    <dbReference type="NCBI Taxonomy" id="131318"/>
    <lineage>
        <taxon>Bacteria</taxon>
        <taxon>Bacillati</taxon>
        <taxon>Actinomycetota</taxon>
        <taxon>Actinomycetes</taxon>
        <taxon>Mycobacteriales</taxon>
        <taxon>Corynebacteriaceae</taxon>
        <taxon>Corynebacterium</taxon>
    </lineage>
</organism>
<evidence type="ECO:0000259" key="9">
    <source>
        <dbReference type="Pfam" id="PF10502"/>
    </source>
</evidence>
<dbReference type="Gene3D" id="2.10.109.10">
    <property type="entry name" value="Umud Fragment, subunit A"/>
    <property type="match status" value="1"/>
</dbReference>
<dbReference type="SUPFAM" id="SSF51306">
    <property type="entry name" value="LexA/Signal peptidase"/>
    <property type="match status" value="1"/>
</dbReference>
<accession>A0ABU2BBP4</accession>
<protein>
    <recommendedName>
        <fullName evidence="4 7">Signal peptidase I</fullName>
        <ecNumber evidence="4 7">3.4.21.89</ecNumber>
    </recommendedName>
</protein>
<name>A0ABU2BBP4_9CORY</name>
<comment type="subcellular location">
    <subcellularLocation>
        <location evidence="2">Cell membrane</location>
        <topology evidence="2">Single-pass type II membrane protein</topology>
    </subcellularLocation>
    <subcellularLocation>
        <location evidence="7">Membrane</location>
        <topology evidence="7">Single-pass type II membrane protein</topology>
    </subcellularLocation>
</comment>
<evidence type="ECO:0000256" key="7">
    <source>
        <dbReference type="RuleBase" id="RU362042"/>
    </source>
</evidence>
<dbReference type="InterPro" id="IPR019533">
    <property type="entry name" value="Peptidase_S26"/>
</dbReference>
<dbReference type="Proteomes" id="UP001183619">
    <property type="component" value="Unassembled WGS sequence"/>
</dbReference>
<gene>
    <name evidence="10" type="ORF">J2S37_002548</name>
</gene>
<comment type="caution">
    <text evidence="10">The sequence shown here is derived from an EMBL/GenBank/DDBJ whole genome shotgun (WGS) entry which is preliminary data.</text>
</comment>
<dbReference type="PROSITE" id="PS00501">
    <property type="entry name" value="SPASE_I_1"/>
    <property type="match status" value="1"/>
</dbReference>
<dbReference type="PRINTS" id="PR00727">
    <property type="entry name" value="LEADERPTASE"/>
</dbReference>
<feature type="transmembrane region" description="Helical" evidence="7">
    <location>
        <begin position="43"/>
        <end position="65"/>
    </location>
</feature>
<keyword evidence="7" id="KW-1133">Transmembrane helix</keyword>
<reference evidence="10 11" key="1">
    <citation type="submission" date="2023-07" db="EMBL/GenBank/DDBJ databases">
        <title>Sequencing the genomes of 1000 actinobacteria strains.</title>
        <authorList>
            <person name="Klenk H.-P."/>
        </authorList>
    </citation>
    <scope>NUCLEOTIDE SEQUENCE [LARGE SCALE GENOMIC DNA]</scope>
    <source>
        <strain evidence="10 11">DSM 44508</strain>
    </source>
</reference>
<dbReference type="PROSITE" id="PS00761">
    <property type="entry name" value="SPASE_I_3"/>
    <property type="match status" value="1"/>
</dbReference>
<dbReference type="PANTHER" id="PTHR43390:SF1">
    <property type="entry name" value="CHLOROPLAST PROCESSING PEPTIDASE"/>
    <property type="match status" value="1"/>
</dbReference>
<keyword evidence="7" id="KW-0472">Membrane</keyword>
<dbReference type="EC" id="3.4.21.89" evidence="4 7"/>
<comment type="catalytic activity">
    <reaction evidence="1 7">
        <text>Cleavage of hydrophobic, N-terminal signal or leader sequences from secreted and periplasmic proteins.</text>
        <dbReference type="EC" id="3.4.21.89"/>
    </reaction>
</comment>
<keyword evidence="6 7" id="KW-0378">Hydrolase</keyword>
<comment type="similarity">
    <text evidence="3 7">Belongs to the peptidase S26 family.</text>
</comment>
<keyword evidence="11" id="KW-1185">Reference proteome</keyword>
<evidence type="ECO:0000256" key="4">
    <source>
        <dbReference type="ARBA" id="ARBA00013208"/>
    </source>
</evidence>
<proteinExistence type="inferred from homology"/>
<evidence type="ECO:0000256" key="6">
    <source>
        <dbReference type="ARBA" id="ARBA00022801"/>
    </source>
</evidence>
<dbReference type="InterPro" id="IPR019756">
    <property type="entry name" value="Pept_S26A_signal_pept_1_Ser-AS"/>
</dbReference>
<evidence type="ECO:0000313" key="11">
    <source>
        <dbReference type="Proteomes" id="UP001183619"/>
    </source>
</evidence>
<evidence type="ECO:0000256" key="1">
    <source>
        <dbReference type="ARBA" id="ARBA00000677"/>
    </source>
</evidence>
<dbReference type="GO" id="GO:0009003">
    <property type="term" value="F:signal peptidase activity"/>
    <property type="evidence" value="ECO:0007669"/>
    <property type="project" value="UniProtKB-EC"/>
</dbReference>
<sequence length="270" mass="29440">MNQQDSFDANDNAHSRAHASQDVPAQDAKDFGKKKKEKKQAPWYVEIPVAVLVTLIVVGLLQAFVGRIYMIPSQSMEPTLHGCSGCIGDRILVEKITYRFSDPKPGDVIVFEGTESWNRGVVSQRSANPLLRGVQNIGSFVGVVAPDENNLVKRIVATGGQTVQCLPGDEGIMVDGSKVDDSFTLSPFQYPINEATGSQACGGDYFGPITVPDKHLFMMGDNRTNSSDSRYHLGDDTQGTIPLENVRGKVSAIVFPFNRMGLVDDPEIQH</sequence>
<dbReference type="EMBL" id="JAVDYF010000001">
    <property type="protein sequence ID" value="MDR7356010.1"/>
    <property type="molecule type" value="Genomic_DNA"/>
</dbReference>
<dbReference type="NCBIfam" id="TIGR02227">
    <property type="entry name" value="sigpep_I_bact"/>
    <property type="match status" value="1"/>
</dbReference>